<evidence type="ECO:0000313" key="3">
    <source>
        <dbReference type="Proteomes" id="UP000187203"/>
    </source>
</evidence>
<dbReference type="AlphaFoldDB" id="A0A1R3IA44"/>
<dbReference type="Proteomes" id="UP000187203">
    <property type="component" value="Unassembled WGS sequence"/>
</dbReference>
<name>A0A1R3IA44_9ROSI</name>
<feature type="region of interest" description="Disordered" evidence="1">
    <location>
        <begin position="1"/>
        <end position="22"/>
    </location>
</feature>
<evidence type="ECO:0000256" key="1">
    <source>
        <dbReference type="SAM" id="MobiDB-lite"/>
    </source>
</evidence>
<keyword evidence="3" id="KW-1185">Reference proteome</keyword>
<organism evidence="2 3">
    <name type="scientific">Corchorus olitorius</name>
    <dbReference type="NCBI Taxonomy" id="93759"/>
    <lineage>
        <taxon>Eukaryota</taxon>
        <taxon>Viridiplantae</taxon>
        <taxon>Streptophyta</taxon>
        <taxon>Embryophyta</taxon>
        <taxon>Tracheophyta</taxon>
        <taxon>Spermatophyta</taxon>
        <taxon>Magnoliopsida</taxon>
        <taxon>eudicotyledons</taxon>
        <taxon>Gunneridae</taxon>
        <taxon>Pentapetalae</taxon>
        <taxon>rosids</taxon>
        <taxon>malvids</taxon>
        <taxon>Malvales</taxon>
        <taxon>Malvaceae</taxon>
        <taxon>Grewioideae</taxon>
        <taxon>Apeibeae</taxon>
        <taxon>Corchorus</taxon>
    </lineage>
</organism>
<proteinExistence type="predicted"/>
<feature type="compositionally biased region" description="Basic and acidic residues" evidence="1">
    <location>
        <begin position="1"/>
        <end position="13"/>
    </location>
</feature>
<accession>A0A1R3IA44</accession>
<comment type="caution">
    <text evidence="2">The sequence shown here is derived from an EMBL/GenBank/DDBJ whole genome shotgun (WGS) entry which is preliminary data.</text>
</comment>
<protein>
    <submittedName>
        <fullName evidence="2">Uncharacterized protein</fullName>
    </submittedName>
</protein>
<sequence length="81" mass="9306">MARSDLEYPKDLAFHTPKPRNPKVFTQETEEVKKHETINPKPWRKEPVSFVGFKPCEDHSSYGSKVNFVDTCGKHELATMG</sequence>
<gene>
    <name evidence="2" type="ORF">COLO4_24454</name>
</gene>
<dbReference type="EMBL" id="AWUE01018562">
    <property type="protein sequence ID" value="OMO79381.1"/>
    <property type="molecule type" value="Genomic_DNA"/>
</dbReference>
<reference evidence="3" key="1">
    <citation type="submission" date="2013-09" db="EMBL/GenBank/DDBJ databases">
        <title>Corchorus olitorius genome sequencing.</title>
        <authorList>
            <person name="Alam M."/>
            <person name="Haque M.S."/>
            <person name="Islam M.S."/>
            <person name="Emdad E.M."/>
            <person name="Islam M.M."/>
            <person name="Ahmed B."/>
            <person name="Halim A."/>
            <person name="Hossen Q.M.M."/>
            <person name="Hossain M.Z."/>
            <person name="Ahmed R."/>
            <person name="Khan M.M."/>
            <person name="Islam R."/>
            <person name="Rashid M.M."/>
            <person name="Khan S.A."/>
            <person name="Rahman M.S."/>
            <person name="Alam M."/>
            <person name="Yahiya A.S."/>
            <person name="Khan M.S."/>
            <person name="Azam M.S."/>
            <person name="Haque T."/>
            <person name="Lashkar M.Z.H."/>
            <person name="Akhand A.I."/>
            <person name="Morshed G."/>
            <person name="Roy S."/>
            <person name="Uddin K.S."/>
            <person name="Rabeya T."/>
            <person name="Hossain A.S."/>
            <person name="Chowdhury A."/>
            <person name="Snigdha A.R."/>
            <person name="Mortoza M.S."/>
            <person name="Matin S.A."/>
            <person name="Hoque S.M.E."/>
            <person name="Islam M.K."/>
            <person name="Roy D.K."/>
            <person name="Haider R."/>
            <person name="Moosa M.M."/>
            <person name="Elias S.M."/>
            <person name="Hasan A.M."/>
            <person name="Jahan S."/>
            <person name="Shafiuddin M."/>
            <person name="Mahmood N."/>
            <person name="Shommy N.S."/>
        </authorList>
    </citation>
    <scope>NUCLEOTIDE SEQUENCE [LARGE SCALE GENOMIC DNA]</scope>
    <source>
        <strain evidence="3">cv. O-4</strain>
    </source>
</reference>
<evidence type="ECO:0000313" key="2">
    <source>
        <dbReference type="EMBL" id="OMO79381.1"/>
    </source>
</evidence>